<gene>
    <name evidence="3" type="ORF">FC093_16670</name>
</gene>
<evidence type="ECO:0000313" key="4">
    <source>
        <dbReference type="Proteomes" id="UP000305848"/>
    </source>
</evidence>
<feature type="signal peptide" evidence="2">
    <location>
        <begin position="1"/>
        <end position="20"/>
    </location>
</feature>
<feature type="region of interest" description="Disordered" evidence="1">
    <location>
        <begin position="26"/>
        <end position="52"/>
    </location>
</feature>
<evidence type="ECO:0000256" key="2">
    <source>
        <dbReference type="SAM" id="SignalP"/>
    </source>
</evidence>
<reference evidence="3 4" key="1">
    <citation type="submission" date="2019-05" db="EMBL/GenBank/DDBJ databases">
        <title>Panacibacter sp. strain 17mud1-8 Genome sequencing and assembly.</title>
        <authorList>
            <person name="Chhetri G."/>
        </authorList>
    </citation>
    <scope>NUCLEOTIDE SEQUENCE [LARGE SCALE GENOMIC DNA]</scope>
    <source>
        <strain evidence="3 4">17mud1-8</strain>
    </source>
</reference>
<feature type="chain" id="PRO_5020758400" evidence="2">
    <location>
        <begin position="21"/>
        <end position="258"/>
    </location>
</feature>
<protein>
    <submittedName>
        <fullName evidence="3">DNRLRE domain-containing protein</fullName>
    </submittedName>
</protein>
<keyword evidence="4" id="KW-1185">Reference proteome</keyword>
<dbReference type="OrthoDB" id="661558at2"/>
<evidence type="ECO:0000256" key="1">
    <source>
        <dbReference type="SAM" id="MobiDB-lite"/>
    </source>
</evidence>
<dbReference type="AlphaFoldDB" id="A0A4U3KXT5"/>
<evidence type="ECO:0000313" key="3">
    <source>
        <dbReference type="EMBL" id="TKK66669.1"/>
    </source>
</evidence>
<proteinExistence type="predicted"/>
<sequence length="258" mass="28232">MKKTMVICCILLCSLMGLFACTKSSDNVQPVPPPGNTDTTLPTDGDSSNPPKYTVGDTLILRGDTSNNDQTVLLYSGNRGVSTPDFPSFTALGKGFSATSDRTRSIMKFRIRNLDDSSRDNPPPVQKAVLYLYQYTDPAGLNPYAAQQHTDNSAELHRIIGDWQDSTISWYTQPALAEGSSNPLEDVVIIPAVITPLQAGANDNQVIDVTDMMRKIFADRSNKGFLLKLTNEDAKVGRSFGSFACPNVNKRPKLVVYF</sequence>
<dbReference type="RefSeq" id="WP_137262942.1">
    <property type="nucleotide sequence ID" value="NZ_SZQL01000014.1"/>
</dbReference>
<keyword evidence="2" id="KW-0732">Signal</keyword>
<accession>A0A4U3KXT5</accession>
<organism evidence="3 4">
    <name type="scientific">Ilyomonas limi</name>
    <dbReference type="NCBI Taxonomy" id="2575867"/>
    <lineage>
        <taxon>Bacteria</taxon>
        <taxon>Pseudomonadati</taxon>
        <taxon>Bacteroidota</taxon>
        <taxon>Chitinophagia</taxon>
        <taxon>Chitinophagales</taxon>
        <taxon>Chitinophagaceae</taxon>
        <taxon>Ilyomonas</taxon>
    </lineage>
</organism>
<dbReference type="Proteomes" id="UP000305848">
    <property type="component" value="Unassembled WGS sequence"/>
</dbReference>
<comment type="caution">
    <text evidence="3">The sequence shown here is derived from an EMBL/GenBank/DDBJ whole genome shotgun (WGS) entry which is preliminary data.</text>
</comment>
<name>A0A4U3KXT5_9BACT</name>
<dbReference type="EMBL" id="SZQL01000014">
    <property type="protein sequence ID" value="TKK66669.1"/>
    <property type="molecule type" value="Genomic_DNA"/>
</dbReference>
<dbReference type="PROSITE" id="PS51257">
    <property type="entry name" value="PROKAR_LIPOPROTEIN"/>
    <property type="match status" value="1"/>
</dbReference>
<feature type="compositionally biased region" description="Polar residues" evidence="1">
    <location>
        <begin position="36"/>
        <end position="51"/>
    </location>
</feature>
<dbReference type="NCBIfam" id="NF033679">
    <property type="entry name" value="DNRLRE_dom"/>
    <property type="match status" value="1"/>
</dbReference>